<name>A0A7I9V052_9ACTN</name>
<dbReference type="InterPro" id="IPR045851">
    <property type="entry name" value="AMP-bd_C_sf"/>
</dbReference>
<dbReference type="AlphaFoldDB" id="A0A7I9V052"/>
<evidence type="ECO:0000259" key="3">
    <source>
        <dbReference type="Pfam" id="PF00501"/>
    </source>
</evidence>
<evidence type="ECO:0000256" key="2">
    <source>
        <dbReference type="ARBA" id="ARBA00022598"/>
    </source>
</evidence>
<dbReference type="PANTHER" id="PTHR43767">
    <property type="entry name" value="LONG-CHAIN-FATTY-ACID--COA LIGASE"/>
    <property type="match status" value="1"/>
</dbReference>
<comment type="caution">
    <text evidence="5">The sequence shown here is derived from an EMBL/GenBank/DDBJ whole genome shotgun (WGS) entry which is preliminary data.</text>
</comment>
<keyword evidence="6" id="KW-1185">Reference proteome</keyword>
<dbReference type="Pfam" id="PF00501">
    <property type="entry name" value="AMP-binding"/>
    <property type="match status" value="1"/>
</dbReference>
<dbReference type="OrthoDB" id="9803968at2"/>
<dbReference type="InterPro" id="IPR050237">
    <property type="entry name" value="ATP-dep_AMP-bd_enzyme"/>
</dbReference>
<dbReference type="PANTHER" id="PTHR43767:SF1">
    <property type="entry name" value="NONRIBOSOMAL PEPTIDE SYNTHASE PES1 (EUROFUNG)-RELATED"/>
    <property type="match status" value="1"/>
</dbReference>
<dbReference type="InterPro" id="IPR042099">
    <property type="entry name" value="ANL_N_sf"/>
</dbReference>
<evidence type="ECO:0000256" key="1">
    <source>
        <dbReference type="ARBA" id="ARBA00006432"/>
    </source>
</evidence>
<dbReference type="RefSeq" id="WP_161927964.1">
    <property type="nucleotide sequence ID" value="NZ_BJOU01000002.1"/>
</dbReference>
<dbReference type="Gene3D" id="3.30.300.30">
    <property type="match status" value="1"/>
</dbReference>
<evidence type="ECO:0000259" key="4">
    <source>
        <dbReference type="Pfam" id="PF13193"/>
    </source>
</evidence>
<dbReference type="Pfam" id="PF13193">
    <property type="entry name" value="AMP-binding_C"/>
    <property type="match status" value="1"/>
</dbReference>
<dbReference type="Proteomes" id="UP000444980">
    <property type="component" value="Unassembled WGS sequence"/>
</dbReference>
<reference evidence="6" key="1">
    <citation type="submission" date="2019-06" db="EMBL/GenBank/DDBJ databases">
        <title>Gordonia isolated from sludge of a wastewater treatment plant.</title>
        <authorList>
            <person name="Tamura T."/>
            <person name="Aoyama K."/>
            <person name="Kang Y."/>
            <person name="Saito S."/>
            <person name="Akiyama N."/>
            <person name="Yazawa K."/>
            <person name="Gonoi T."/>
            <person name="Mikami Y."/>
        </authorList>
    </citation>
    <scope>NUCLEOTIDE SEQUENCE [LARGE SCALE GENOMIC DNA]</scope>
    <source>
        <strain evidence="6">NBRC 107697</strain>
    </source>
</reference>
<protein>
    <submittedName>
        <fullName evidence="5">Acyl-CoA synthetase</fullName>
    </submittedName>
</protein>
<evidence type="ECO:0000313" key="6">
    <source>
        <dbReference type="Proteomes" id="UP000444980"/>
    </source>
</evidence>
<organism evidence="5 6">
    <name type="scientific">Gordonia crocea</name>
    <dbReference type="NCBI Taxonomy" id="589162"/>
    <lineage>
        <taxon>Bacteria</taxon>
        <taxon>Bacillati</taxon>
        <taxon>Actinomycetota</taxon>
        <taxon>Actinomycetes</taxon>
        <taxon>Mycobacteriales</taxon>
        <taxon>Gordoniaceae</taxon>
        <taxon>Gordonia</taxon>
    </lineage>
</organism>
<feature type="domain" description="AMP-dependent synthetase/ligase" evidence="3">
    <location>
        <begin position="23"/>
        <end position="373"/>
    </location>
</feature>
<accession>A0A7I9V052</accession>
<feature type="domain" description="AMP-binding enzyme C-terminal" evidence="4">
    <location>
        <begin position="423"/>
        <end position="498"/>
    </location>
</feature>
<proteinExistence type="inferred from homology"/>
<sequence>MTGAEGHDDQVVELPTLIDRLVHNASSRPDQVALIDARSSVTYRELWRRAQGAARVLSSAGVGAGDRVLHIGRDETTVYELLYGVALLGAVLVPVNWRLSEPEVDYIIDHSQAKLLVSAEARPGVSGAAITMTCDDFSARVAGAGSADWTAFPATADTPVVQMYTSGTTGFPKGVVLAHRSFFAVRDLLDRSGLDWIDWRDGDRSLIALGSFHIGGMWWAAQGLNAGITNIILPAFTPDAALSAIRRQRVSTTCMAPAMILMLLAEPGVVPADFASLRKVVYGGAPIGAELLERALATMGCDFGQIYGLTETGNTAVCLPPAAHRRPGAPLAAAGYPYPGIELQVRDSRGNVVSGGESGEVFVRTPARMVEYFRNPEATAQTLVDGWVRTGDAGYLDDDGLLYLHDRVKDLIIVAGENVYPAEVEKVINTHPAVSDSAVVGVPDQGVGESVHAVVVATEGADLTARDLMRFLATRLAGFKLPATVEFTSEIPRNPAGKTLRRVVRERYWVGRDRNIN</sequence>
<dbReference type="GO" id="GO:0016878">
    <property type="term" value="F:acid-thiol ligase activity"/>
    <property type="evidence" value="ECO:0007669"/>
    <property type="project" value="UniProtKB-ARBA"/>
</dbReference>
<comment type="similarity">
    <text evidence="1">Belongs to the ATP-dependent AMP-binding enzyme family.</text>
</comment>
<keyword evidence="2" id="KW-0436">Ligase</keyword>
<gene>
    <name evidence="5" type="ORF">nbrc107697_26010</name>
</gene>
<dbReference type="FunFam" id="3.30.300.30:FF:000008">
    <property type="entry name" value="2,3-dihydroxybenzoate-AMP ligase"/>
    <property type="match status" value="1"/>
</dbReference>
<dbReference type="SUPFAM" id="SSF56801">
    <property type="entry name" value="Acetyl-CoA synthetase-like"/>
    <property type="match status" value="1"/>
</dbReference>
<evidence type="ECO:0000313" key="5">
    <source>
        <dbReference type="EMBL" id="GED98562.1"/>
    </source>
</evidence>
<dbReference type="InterPro" id="IPR025110">
    <property type="entry name" value="AMP-bd_C"/>
</dbReference>
<dbReference type="EMBL" id="BJOU01000002">
    <property type="protein sequence ID" value="GED98562.1"/>
    <property type="molecule type" value="Genomic_DNA"/>
</dbReference>
<dbReference type="InterPro" id="IPR000873">
    <property type="entry name" value="AMP-dep_synth/lig_dom"/>
</dbReference>
<dbReference type="Gene3D" id="3.40.50.12780">
    <property type="entry name" value="N-terminal domain of ligase-like"/>
    <property type="match status" value="1"/>
</dbReference>